<dbReference type="PROSITE" id="PS00674">
    <property type="entry name" value="AAA"/>
    <property type="match status" value="1"/>
</dbReference>
<dbReference type="GO" id="GO:0016887">
    <property type="term" value="F:ATP hydrolysis activity"/>
    <property type="evidence" value="ECO:0007669"/>
    <property type="project" value="InterPro"/>
</dbReference>
<feature type="non-terminal residue" evidence="7">
    <location>
        <position position="358"/>
    </location>
</feature>
<dbReference type="Gene3D" id="3.40.50.300">
    <property type="entry name" value="P-loop containing nucleotide triphosphate hydrolases"/>
    <property type="match status" value="1"/>
</dbReference>
<keyword evidence="1 3" id="KW-0547">Nucleotide-binding</keyword>
<dbReference type="GO" id="GO:0005634">
    <property type="term" value="C:nucleus"/>
    <property type="evidence" value="ECO:0007669"/>
    <property type="project" value="UniProtKB-SubCell"/>
</dbReference>
<feature type="domain" description="ATPase AAA-type core" evidence="5">
    <location>
        <begin position="128"/>
        <end position="222"/>
    </location>
</feature>
<evidence type="ECO:0000256" key="2">
    <source>
        <dbReference type="ARBA" id="ARBA00022840"/>
    </source>
</evidence>
<organism evidence="7">
    <name type="scientific">Tetraodon nigroviridis</name>
    <name type="common">Spotted green pufferfish</name>
    <name type="synonym">Chelonodon nigroviridis</name>
    <dbReference type="NCBI Taxonomy" id="99883"/>
    <lineage>
        <taxon>Eukaryota</taxon>
        <taxon>Metazoa</taxon>
        <taxon>Chordata</taxon>
        <taxon>Craniata</taxon>
        <taxon>Vertebrata</taxon>
        <taxon>Euteleostomi</taxon>
        <taxon>Actinopterygii</taxon>
        <taxon>Neopterygii</taxon>
        <taxon>Teleostei</taxon>
        <taxon>Neoteleostei</taxon>
        <taxon>Acanthomorphata</taxon>
        <taxon>Eupercaria</taxon>
        <taxon>Tetraodontiformes</taxon>
        <taxon>Tetradontoidea</taxon>
        <taxon>Tetraodontidae</taxon>
        <taxon>Tetraodon</taxon>
    </lineage>
</organism>
<dbReference type="SUPFAM" id="SSF52540">
    <property type="entry name" value="P-loop containing nucleoside triphosphate hydrolases"/>
    <property type="match status" value="1"/>
</dbReference>
<dbReference type="OrthoDB" id="10042665at2759"/>
<feature type="non-terminal residue" evidence="7">
    <location>
        <position position="1"/>
    </location>
</feature>
<dbReference type="PANTHER" id="PTHR45991:SF1">
    <property type="entry name" value="PACHYTENE CHECKPOINT PROTEIN 2 HOMOLOG"/>
    <property type="match status" value="1"/>
</dbReference>
<dbReference type="GO" id="GO:0007131">
    <property type="term" value="P:reciprocal meiotic recombination"/>
    <property type="evidence" value="ECO:0007669"/>
    <property type="project" value="UniProtKB-UniRule"/>
</dbReference>
<feature type="domain" description="Pachytene checkpoint protein 2 C-terminal" evidence="6">
    <location>
        <begin position="225"/>
        <end position="309"/>
    </location>
</feature>
<accession>Q4RI07</accession>
<comment type="function">
    <text evidence="4">Plays a key role in chromosome recombination and chromosome structure development during meiosis. Required at early steps in meiotic recombination that leads to non-crossovers pathways. Also needed for efficient completion of homologous synapsis by influencing crossover distribution along the chromosomes affecting both crossovers and non-crossovers pathways.</text>
</comment>
<dbReference type="GO" id="GO:0005524">
    <property type="term" value="F:ATP binding"/>
    <property type="evidence" value="ECO:0007669"/>
    <property type="project" value="UniProtKB-KW"/>
</dbReference>
<dbReference type="GO" id="GO:0005694">
    <property type="term" value="C:chromosome"/>
    <property type="evidence" value="ECO:0007669"/>
    <property type="project" value="TreeGrafter"/>
</dbReference>
<comment type="subcellular location">
    <subcellularLocation>
        <location evidence="4">Nucleus</location>
    </subcellularLocation>
</comment>
<evidence type="ECO:0000313" key="7">
    <source>
        <dbReference type="EMBL" id="CAG11975.1"/>
    </source>
</evidence>
<dbReference type="InterPro" id="IPR044539">
    <property type="entry name" value="Pch2-like"/>
</dbReference>
<dbReference type="Pfam" id="PF00004">
    <property type="entry name" value="AAA"/>
    <property type="match status" value="1"/>
</dbReference>
<keyword evidence="4" id="KW-0469">Meiosis</keyword>
<dbReference type="InterPro" id="IPR003960">
    <property type="entry name" value="ATPase_AAA_CS"/>
</dbReference>
<protein>
    <recommendedName>
        <fullName evidence="4">Pachytene checkpoint protein 2 homolog</fullName>
        <shortName evidence="4">TR-interacting protein 13</shortName>
        <shortName evidence="4">TRIP-13</shortName>
    </recommendedName>
    <alternativeName>
        <fullName evidence="4">Thyroid hormone receptor interactor 13</fullName>
    </alternativeName>
    <alternativeName>
        <fullName evidence="4">Thyroid receptor-interacting protein 13</fullName>
    </alternativeName>
</protein>
<dbReference type="Pfam" id="PF23242">
    <property type="entry name" value="AAA_lid_TRIP13_C"/>
    <property type="match status" value="1"/>
</dbReference>
<dbReference type="InterPro" id="IPR027417">
    <property type="entry name" value="P-loop_NTPase"/>
</dbReference>
<reference evidence="7" key="2">
    <citation type="submission" date="2004-02" db="EMBL/GenBank/DDBJ databases">
        <authorList>
            <consortium name="Genoscope"/>
            <consortium name="Whitehead Institute Centre for Genome Research"/>
        </authorList>
    </citation>
    <scope>NUCLEOTIDE SEQUENCE</scope>
</reference>
<evidence type="ECO:0000259" key="6">
    <source>
        <dbReference type="Pfam" id="PF23242"/>
    </source>
</evidence>
<dbReference type="InterPro" id="IPR058249">
    <property type="entry name" value="Pch2_C"/>
</dbReference>
<dbReference type="EMBL" id="CAAE01015044">
    <property type="protein sequence ID" value="CAG11975.1"/>
    <property type="molecule type" value="Genomic_DNA"/>
</dbReference>
<proteinExistence type="inferred from homology"/>
<name>Q4RI07_TETNG</name>
<dbReference type="Pfam" id="PF23563">
    <property type="entry name" value="TRIP13_N"/>
    <property type="match status" value="1"/>
</dbReference>
<evidence type="ECO:0000256" key="4">
    <source>
        <dbReference type="RuleBase" id="RU369050"/>
    </source>
</evidence>
<evidence type="ECO:0000256" key="3">
    <source>
        <dbReference type="RuleBase" id="RU003651"/>
    </source>
</evidence>
<comment type="similarity">
    <text evidence="4">Belongs to the AAA ATPase family. PCH2 subfamily.</text>
</comment>
<dbReference type="InterPro" id="IPR003959">
    <property type="entry name" value="ATPase_AAA_core"/>
</dbReference>
<dbReference type="GO" id="GO:0051598">
    <property type="term" value="P:meiotic recombination checkpoint signaling"/>
    <property type="evidence" value="ECO:0007669"/>
    <property type="project" value="TreeGrafter"/>
</dbReference>
<keyword evidence="4" id="KW-0539">Nucleus</keyword>
<sequence>STAALSDIRTHVLALLKRHSVVFGTYRWTEFDEEFLQKHVDSVVLADLGLIDYCLNLSFTLFSIQPLDLEKCSLSIHIFTLNEDGPSMLTLEEEEELSAASHWLLPAAEFSGIWESLVYEGDVKTKSGKLVTKMFQKIQQLIDDKDALVFVLIDEVESLTAARKACQAGTEPSDAIRVVNSVLTQLDQIKRHSNVVILTTSNVTEKIDLAFVDRADIKQYIGPPSVQGIYSIYLSCLEELMKCQVIYPREQLFTIFELETMGFAESEVSEHSLYLRNIAVKSKGLSGRSLRKLPFLAHALFVKVNIYSCTKENNGKTWRIVLPMQSVCLQTMTVTLAQFLEAMDRAVDTQKEEKANLI</sequence>
<keyword evidence="2 3" id="KW-0067">ATP-binding</keyword>
<dbReference type="AlphaFoldDB" id="Q4RI07"/>
<gene>
    <name evidence="7" type="ORF">GSTENG00034091001</name>
</gene>
<evidence type="ECO:0000256" key="1">
    <source>
        <dbReference type="ARBA" id="ARBA00022741"/>
    </source>
</evidence>
<dbReference type="KEGG" id="tng:GSTEN00034091G001"/>
<dbReference type="PANTHER" id="PTHR45991">
    <property type="entry name" value="PACHYTENE CHECKPOINT PROTEIN 2"/>
    <property type="match status" value="1"/>
</dbReference>
<reference evidence="7" key="1">
    <citation type="journal article" date="2004" name="Nature">
        <title>Genome duplication in the teleost fish Tetraodon nigroviridis reveals the early vertebrate proto-karyotype.</title>
        <authorList>
            <person name="Jaillon O."/>
            <person name="Aury J.-M."/>
            <person name="Brunet F."/>
            <person name="Petit J.-L."/>
            <person name="Stange-Thomann N."/>
            <person name="Mauceli E."/>
            <person name="Bouneau L."/>
            <person name="Fischer C."/>
            <person name="Ozouf-Costaz C."/>
            <person name="Bernot A."/>
            <person name="Nicaud S."/>
            <person name="Jaffe D."/>
            <person name="Fisher S."/>
            <person name="Lutfalla G."/>
            <person name="Dossat C."/>
            <person name="Segurens B."/>
            <person name="Dasilva C."/>
            <person name="Salanoubat M."/>
            <person name="Levy M."/>
            <person name="Boudet N."/>
            <person name="Castellano S."/>
            <person name="Anthouard V."/>
            <person name="Jubin C."/>
            <person name="Castelli V."/>
            <person name="Katinka M."/>
            <person name="Vacherie B."/>
            <person name="Biemont C."/>
            <person name="Skalli Z."/>
            <person name="Cattolico L."/>
            <person name="Poulain J."/>
            <person name="De Berardinis V."/>
            <person name="Cruaud C."/>
            <person name="Duprat S."/>
            <person name="Brottier P."/>
            <person name="Coutanceau J.-P."/>
            <person name="Gouzy J."/>
            <person name="Parra G."/>
            <person name="Lardier G."/>
            <person name="Chapple C."/>
            <person name="McKernan K.J."/>
            <person name="McEwan P."/>
            <person name="Bosak S."/>
            <person name="Kellis M."/>
            <person name="Volff J.-N."/>
            <person name="Guigo R."/>
            <person name="Zody M.C."/>
            <person name="Mesirov J."/>
            <person name="Lindblad-Toh K."/>
            <person name="Birren B."/>
            <person name="Nusbaum C."/>
            <person name="Kahn D."/>
            <person name="Robinson-Rechavi M."/>
            <person name="Laudet V."/>
            <person name="Schachter V."/>
            <person name="Quetier F."/>
            <person name="Saurin W."/>
            <person name="Scarpelli C."/>
            <person name="Wincker P."/>
            <person name="Lander E.S."/>
            <person name="Weissenbach J."/>
            <person name="Roest Crollius H."/>
        </authorList>
    </citation>
    <scope>NUCLEOTIDE SEQUENCE [LARGE SCALE GENOMIC DNA]</scope>
</reference>
<comment type="caution">
    <text evidence="7">The sequence shown here is derived from an EMBL/GenBank/DDBJ whole genome shotgun (WGS) entry which is preliminary data.</text>
</comment>
<evidence type="ECO:0000259" key="5">
    <source>
        <dbReference type="Pfam" id="PF00004"/>
    </source>
</evidence>